<keyword evidence="1" id="KW-0175">Coiled coil</keyword>
<dbReference type="Proteomes" id="UP000198862">
    <property type="component" value="Unassembled WGS sequence"/>
</dbReference>
<feature type="coiled-coil region" evidence="1">
    <location>
        <begin position="107"/>
        <end position="137"/>
    </location>
</feature>
<dbReference type="OrthoDB" id="6292794at2"/>
<reference evidence="2 3" key="1">
    <citation type="submission" date="2016-10" db="EMBL/GenBank/DDBJ databases">
        <authorList>
            <person name="de Groot N.N."/>
        </authorList>
    </citation>
    <scope>NUCLEOTIDE SEQUENCE [LARGE SCALE GENOMIC DNA]</scope>
    <source>
        <strain evidence="2 3">DSM 6059</strain>
    </source>
</reference>
<proteinExistence type="predicted"/>
<dbReference type="AlphaFoldDB" id="A0A1I1TGE9"/>
<keyword evidence="3" id="KW-1185">Reference proteome</keyword>
<evidence type="ECO:0000256" key="1">
    <source>
        <dbReference type="SAM" id="Coils"/>
    </source>
</evidence>
<name>A0A1I1TGE9_9GAMM</name>
<protein>
    <submittedName>
        <fullName evidence="2">Uncharacterized protein</fullName>
    </submittedName>
</protein>
<gene>
    <name evidence="2" type="ORF">SAMN02745724_04808</name>
</gene>
<accession>A0A1I1TGE9</accession>
<evidence type="ECO:0000313" key="3">
    <source>
        <dbReference type="Proteomes" id="UP000198862"/>
    </source>
</evidence>
<dbReference type="RefSeq" id="WP_091990798.1">
    <property type="nucleotide sequence ID" value="NZ_FOLO01000067.1"/>
</dbReference>
<dbReference type="EMBL" id="FOLO01000067">
    <property type="protein sequence ID" value="SFD54630.1"/>
    <property type="molecule type" value="Genomic_DNA"/>
</dbReference>
<organism evidence="2 3">
    <name type="scientific">Pseudoalteromonas denitrificans DSM 6059</name>
    <dbReference type="NCBI Taxonomy" id="1123010"/>
    <lineage>
        <taxon>Bacteria</taxon>
        <taxon>Pseudomonadati</taxon>
        <taxon>Pseudomonadota</taxon>
        <taxon>Gammaproteobacteria</taxon>
        <taxon>Alteromonadales</taxon>
        <taxon>Pseudoalteromonadaceae</taxon>
        <taxon>Pseudoalteromonas</taxon>
    </lineage>
</organism>
<sequence>MKLDQLPSLLTNETAPDCEIYNQFLHAINLAARTSGITRHGIANRMNQALKVESIIVTESSLNKYLAPSTEKYLPAHMIPALLWAVKSIEPINVLLQPLMFKAVDQRAQMLQQHAELEMEIEKHKELQQEIKNTLLTNPSD</sequence>
<dbReference type="STRING" id="1123010.SAMN02745724_04808"/>
<evidence type="ECO:0000313" key="2">
    <source>
        <dbReference type="EMBL" id="SFD54630.1"/>
    </source>
</evidence>